<evidence type="ECO:0000259" key="2">
    <source>
        <dbReference type="Pfam" id="PF20153"/>
    </source>
</evidence>
<sequence length="640" mass="71216">MIERWNTELDTDLVYAALFSAILTAFNVQSYQLLQPSPQTDPTLAILQQISAQLNSFSVNPPFVNATQQAFAQVNIPPAVTAPAPLSIALNALWFSGLVVSLSAASVAITVKQWLHEYRAGISGNSLEIARLRQRRLDNLMKWHVAEIVAFIPVLLQVSLVLFFAGLVILLWTLHSGVAVAVTCLIGNVFIFLVGTTLLPVWRHDCCYLSPPTYFFFTIAQAIRHAYEVLLRIPTVQNLSQLFRRLSRTPALPSRIRSLFVKLHAQISRRRPFPKARLTWRALEQHEVASTPASLIVRMVATAYMYNIDGEYLSNTAALHFADLDPAVAVPCFEEVHAANIRHFGPTPYPWVPRAPGDFWVGTFIHVLYQSEHYFRGRGDNRHSQLGIPLKYIEDAGLHRDPSPARYHRLLLALATAEGLYKHMTLKVFETLFSGPSSDLSVLPWSGVRYVLAAMETWVNHRLRRQEGDTEDEEDYGKYVLTAMDILLCCCTADVPQWQDAQTEEEKRAVVACSPHAVSRLVEYLPTTLAIPFSYAMAEKTVSILQVLCANAAGSDFFIESLLAALDHLVGSLKEDPLWVGPSYNELSPLAEAVDQCRAIYVVRHPVPEGVTGASDANTLGLSVRCPRNGLLGHSAVQDQ</sequence>
<protein>
    <recommendedName>
        <fullName evidence="2">DUF6535 domain-containing protein</fullName>
    </recommendedName>
</protein>
<feature type="transmembrane region" description="Helical" evidence="1">
    <location>
        <begin position="145"/>
        <end position="172"/>
    </location>
</feature>
<keyword evidence="1" id="KW-0812">Transmembrane</keyword>
<accession>A0A5C2RYT4</accession>
<dbReference type="EMBL" id="ML122290">
    <property type="protein sequence ID" value="RPD56154.1"/>
    <property type="molecule type" value="Genomic_DNA"/>
</dbReference>
<keyword evidence="4" id="KW-1185">Reference proteome</keyword>
<feature type="transmembrane region" description="Helical" evidence="1">
    <location>
        <begin position="178"/>
        <end position="202"/>
    </location>
</feature>
<dbReference type="InterPro" id="IPR045338">
    <property type="entry name" value="DUF6535"/>
</dbReference>
<keyword evidence="1" id="KW-1133">Transmembrane helix</keyword>
<keyword evidence="1" id="KW-0472">Membrane</keyword>
<feature type="domain" description="DUF6535" evidence="2">
    <location>
        <begin position="1"/>
        <end position="173"/>
    </location>
</feature>
<feature type="transmembrane region" description="Helical" evidence="1">
    <location>
        <begin position="12"/>
        <end position="34"/>
    </location>
</feature>
<dbReference type="OrthoDB" id="3185525at2759"/>
<reference evidence="3" key="1">
    <citation type="journal article" date="2018" name="Genome Biol. Evol.">
        <title>Genomics and development of Lentinus tigrinus, a white-rot wood-decaying mushroom with dimorphic fruiting bodies.</title>
        <authorList>
            <person name="Wu B."/>
            <person name="Xu Z."/>
            <person name="Knudson A."/>
            <person name="Carlson A."/>
            <person name="Chen N."/>
            <person name="Kovaka S."/>
            <person name="LaButti K."/>
            <person name="Lipzen A."/>
            <person name="Pennachio C."/>
            <person name="Riley R."/>
            <person name="Schakwitz W."/>
            <person name="Umezawa K."/>
            <person name="Ohm R.A."/>
            <person name="Grigoriev I.V."/>
            <person name="Nagy L.G."/>
            <person name="Gibbons J."/>
            <person name="Hibbett D."/>
        </authorList>
    </citation>
    <scope>NUCLEOTIDE SEQUENCE [LARGE SCALE GENOMIC DNA]</scope>
    <source>
        <strain evidence="3">ALCF2SS1-6</strain>
    </source>
</reference>
<evidence type="ECO:0000256" key="1">
    <source>
        <dbReference type="SAM" id="Phobius"/>
    </source>
</evidence>
<organism evidence="3 4">
    <name type="scientific">Lentinus tigrinus ALCF2SS1-6</name>
    <dbReference type="NCBI Taxonomy" id="1328759"/>
    <lineage>
        <taxon>Eukaryota</taxon>
        <taxon>Fungi</taxon>
        <taxon>Dikarya</taxon>
        <taxon>Basidiomycota</taxon>
        <taxon>Agaricomycotina</taxon>
        <taxon>Agaricomycetes</taxon>
        <taxon>Polyporales</taxon>
        <taxon>Polyporaceae</taxon>
        <taxon>Lentinus</taxon>
    </lineage>
</organism>
<gene>
    <name evidence="3" type="ORF">L227DRAFT_532308</name>
</gene>
<evidence type="ECO:0000313" key="3">
    <source>
        <dbReference type="EMBL" id="RPD56154.1"/>
    </source>
</evidence>
<feature type="transmembrane region" description="Helical" evidence="1">
    <location>
        <begin position="92"/>
        <end position="111"/>
    </location>
</feature>
<dbReference type="AlphaFoldDB" id="A0A5C2RYT4"/>
<name>A0A5C2RYT4_9APHY</name>
<dbReference type="Proteomes" id="UP000313359">
    <property type="component" value="Unassembled WGS sequence"/>
</dbReference>
<evidence type="ECO:0000313" key="4">
    <source>
        <dbReference type="Proteomes" id="UP000313359"/>
    </source>
</evidence>
<dbReference type="STRING" id="1328759.A0A5C2RYT4"/>
<dbReference type="Pfam" id="PF20153">
    <property type="entry name" value="DUF6535"/>
    <property type="match status" value="1"/>
</dbReference>
<proteinExistence type="predicted"/>